<evidence type="ECO:0000313" key="6">
    <source>
        <dbReference type="EMBL" id="CAI4007925.1"/>
    </source>
</evidence>
<dbReference type="FunFam" id="3.40.309.10:FF:000009">
    <property type="entry name" value="Aldehyde dehydrogenase A"/>
    <property type="match status" value="1"/>
</dbReference>
<evidence type="ECO:0000313" key="7">
    <source>
        <dbReference type="EMBL" id="CAL1161300.1"/>
    </source>
</evidence>
<name>A0A9P1DCT0_9DINO</name>
<dbReference type="EMBL" id="CAMXCT030004157">
    <property type="protein sequence ID" value="CAL4795237.1"/>
    <property type="molecule type" value="Genomic_DNA"/>
</dbReference>
<dbReference type="Proteomes" id="UP001152797">
    <property type="component" value="Unassembled WGS sequence"/>
</dbReference>
<feature type="active site" evidence="3">
    <location>
        <position position="277"/>
    </location>
</feature>
<evidence type="ECO:0000256" key="2">
    <source>
        <dbReference type="ARBA" id="ARBA00023002"/>
    </source>
</evidence>
<dbReference type="SUPFAM" id="SSF53720">
    <property type="entry name" value="ALDH-like"/>
    <property type="match status" value="1"/>
</dbReference>
<evidence type="ECO:0000256" key="3">
    <source>
        <dbReference type="PROSITE-ProRule" id="PRU10007"/>
    </source>
</evidence>
<dbReference type="PROSITE" id="PS00687">
    <property type="entry name" value="ALDEHYDE_DEHYDR_GLU"/>
    <property type="match status" value="1"/>
</dbReference>
<dbReference type="FunFam" id="3.40.605.10:FF:000007">
    <property type="entry name" value="NAD/NADP-dependent betaine aldehyde dehydrogenase"/>
    <property type="match status" value="1"/>
</dbReference>
<reference evidence="7" key="2">
    <citation type="submission" date="2024-04" db="EMBL/GenBank/DDBJ databases">
        <authorList>
            <person name="Chen Y."/>
            <person name="Shah S."/>
            <person name="Dougan E. K."/>
            <person name="Thang M."/>
            <person name="Chan C."/>
        </authorList>
    </citation>
    <scope>NUCLEOTIDE SEQUENCE [LARGE SCALE GENOMIC DNA]</scope>
</reference>
<dbReference type="EMBL" id="CAMXCT010004157">
    <property type="protein sequence ID" value="CAI4007925.1"/>
    <property type="molecule type" value="Genomic_DNA"/>
</dbReference>
<evidence type="ECO:0000256" key="1">
    <source>
        <dbReference type="ARBA" id="ARBA00009986"/>
    </source>
</evidence>
<organism evidence="6">
    <name type="scientific">Cladocopium goreaui</name>
    <dbReference type="NCBI Taxonomy" id="2562237"/>
    <lineage>
        <taxon>Eukaryota</taxon>
        <taxon>Sar</taxon>
        <taxon>Alveolata</taxon>
        <taxon>Dinophyceae</taxon>
        <taxon>Suessiales</taxon>
        <taxon>Symbiodiniaceae</taxon>
        <taxon>Cladocopium</taxon>
    </lineage>
</organism>
<dbReference type="AlphaFoldDB" id="A0A9P1DCT0"/>
<keyword evidence="2 4" id="KW-0560">Oxidoreductase</keyword>
<dbReference type="Pfam" id="PF00171">
    <property type="entry name" value="Aldedh"/>
    <property type="match status" value="1"/>
</dbReference>
<evidence type="ECO:0000259" key="5">
    <source>
        <dbReference type="Pfam" id="PF00171"/>
    </source>
</evidence>
<reference evidence="6" key="1">
    <citation type="submission" date="2022-10" db="EMBL/GenBank/DDBJ databases">
        <authorList>
            <person name="Chen Y."/>
            <person name="Dougan E. K."/>
            <person name="Chan C."/>
            <person name="Rhodes N."/>
            <person name="Thang M."/>
        </authorList>
    </citation>
    <scope>NUCLEOTIDE SEQUENCE</scope>
</reference>
<protein>
    <submittedName>
        <fullName evidence="8">Betaine aldehyde dehydrogenase (BADH) (Glycin e betaine aldehyde dehydrogenase)</fullName>
    </submittedName>
</protein>
<comment type="caution">
    <text evidence="6">The sequence shown here is derived from an EMBL/GenBank/DDBJ whole genome shotgun (WGS) entry which is preliminary data.</text>
</comment>
<evidence type="ECO:0000313" key="8">
    <source>
        <dbReference type="EMBL" id="CAL4795237.1"/>
    </source>
</evidence>
<dbReference type="OrthoDB" id="310895at2759"/>
<dbReference type="Gene3D" id="3.40.309.10">
    <property type="entry name" value="Aldehyde Dehydrogenase, Chain A, domain 2"/>
    <property type="match status" value="1"/>
</dbReference>
<comment type="similarity">
    <text evidence="1 4">Belongs to the aldehyde dehydrogenase family.</text>
</comment>
<keyword evidence="9" id="KW-1185">Reference proteome</keyword>
<evidence type="ECO:0000313" key="9">
    <source>
        <dbReference type="Proteomes" id="UP001152797"/>
    </source>
</evidence>
<dbReference type="InterPro" id="IPR016161">
    <property type="entry name" value="Ald_DH/histidinol_DH"/>
</dbReference>
<sequence>MALAHLPRVPKGHGLRYAHASVKVPHFGLWLNGKWAEAQSGHTGEVLNPATGEKEATFAMGDAADIDEAVKSADQSFRSGEWSELNPRARGRVLNRAAELLRSALPEFVDMETRQTGRCLREYKAQLGRVPEWFEYHASYAAAKGFEGRLPSLTEADHINMVWRVPLGVCGLITPWNHPVLIAAKKISVALAAGNSVVVKPPLEAPVTVLRLGEVLSMAGLPPGTLQVVPGAGQTAGDALARHPMVEKLDFTGGTATGLQIQRSMAEAGRVRAYSAELGGNAPILVFSDTRKVQEAVDGVCFAAFVASGQTCVSGKRVLVQDEIFEEFQDALISKVTSLQVGNPLEEATDIGPVVSARQLERIEDQVARAKAGGAKAVTGGQRPSLEGLLGKGHFYEPTVLTGVSPENPAFVEEIFGPVISLSRFRDEEEALALANSSDYGLGGAIWTEDIRKAFRVARGLRCGLSWVNCHHRNDPSSPWGGFGQSGIGRENGPEAFEEYTTTKSLTIRTNETAENWFGSRSARYG</sequence>
<dbReference type="GO" id="GO:0016620">
    <property type="term" value="F:oxidoreductase activity, acting on the aldehyde or oxo group of donors, NAD or NADP as acceptor"/>
    <property type="evidence" value="ECO:0007669"/>
    <property type="project" value="InterPro"/>
</dbReference>
<proteinExistence type="inferred from homology"/>
<evidence type="ECO:0000256" key="4">
    <source>
        <dbReference type="RuleBase" id="RU003345"/>
    </source>
</evidence>
<accession>A0A9P1DCT0</accession>
<dbReference type="EMBL" id="CAMXCT020004157">
    <property type="protein sequence ID" value="CAL1161300.1"/>
    <property type="molecule type" value="Genomic_DNA"/>
</dbReference>
<dbReference type="Gene3D" id="3.40.605.10">
    <property type="entry name" value="Aldehyde Dehydrogenase, Chain A, domain 1"/>
    <property type="match status" value="1"/>
</dbReference>
<dbReference type="InterPro" id="IPR016163">
    <property type="entry name" value="Ald_DH_C"/>
</dbReference>
<feature type="domain" description="Aldehyde dehydrogenase" evidence="5">
    <location>
        <begin position="35"/>
        <end position="505"/>
    </location>
</feature>
<gene>
    <name evidence="6" type="ORF">C1SCF055_LOCUS33422</name>
</gene>
<dbReference type="InterPro" id="IPR015590">
    <property type="entry name" value="Aldehyde_DH_dom"/>
</dbReference>
<dbReference type="InterPro" id="IPR016162">
    <property type="entry name" value="Ald_DH_N"/>
</dbReference>
<dbReference type="PANTHER" id="PTHR11699">
    <property type="entry name" value="ALDEHYDE DEHYDROGENASE-RELATED"/>
    <property type="match status" value="1"/>
</dbReference>
<dbReference type="InterPro" id="IPR029510">
    <property type="entry name" value="Ald_DH_CS_GLU"/>
</dbReference>